<protein>
    <submittedName>
        <fullName evidence="5">GntG family PLP-dependent aldolase</fullName>
    </submittedName>
</protein>
<keyword evidence="6" id="KW-1185">Reference proteome</keyword>
<dbReference type="RefSeq" id="WP_369019424.1">
    <property type="nucleotide sequence ID" value="NZ_CP121689.1"/>
</dbReference>
<dbReference type="Gene3D" id="3.40.640.10">
    <property type="entry name" value="Type I PLP-dependent aspartate aminotransferase-like (Major domain)"/>
    <property type="match status" value="1"/>
</dbReference>
<evidence type="ECO:0000313" key="5">
    <source>
        <dbReference type="EMBL" id="WZL77263.1"/>
    </source>
</evidence>
<dbReference type="SUPFAM" id="SSF53383">
    <property type="entry name" value="PLP-dependent transferases"/>
    <property type="match status" value="1"/>
</dbReference>
<dbReference type="PIRSF" id="PIRSF017617">
    <property type="entry name" value="Thr_aldolase"/>
    <property type="match status" value="1"/>
</dbReference>
<dbReference type="NCBIfam" id="NF041359">
    <property type="entry name" value="GntG_guanitoxin"/>
    <property type="match status" value="1"/>
</dbReference>
<comment type="similarity">
    <text evidence="2">Belongs to the threonine aldolase family.</text>
</comment>
<feature type="domain" description="Aromatic amino acid beta-eliminating lyase/threonine aldolase" evidence="4">
    <location>
        <begin position="1"/>
        <end position="269"/>
    </location>
</feature>
<dbReference type="Proteomes" id="UP001461341">
    <property type="component" value="Chromosome"/>
</dbReference>
<dbReference type="InterPro" id="IPR015422">
    <property type="entry name" value="PyrdxlP-dep_Trfase_small"/>
</dbReference>
<dbReference type="Gene3D" id="3.90.1150.10">
    <property type="entry name" value="Aspartate Aminotransferase, domain 1"/>
    <property type="match status" value="1"/>
</dbReference>
<evidence type="ECO:0000313" key="6">
    <source>
        <dbReference type="Proteomes" id="UP001461341"/>
    </source>
</evidence>
<dbReference type="InterPro" id="IPR001597">
    <property type="entry name" value="ArAA_b-elim_lyase/Thr_aldolase"/>
</dbReference>
<dbReference type="InterPro" id="IPR015421">
    <property type="entry name" value="PyrdxlP-dep_Trfase_major"/>
</dbReference>
<dbReference type="PANTHER" id="PTHR48097">
    <property type="entry name" value="L-THREONINE ALDOLASE-RELATED"/>
    <property type="match status" value="1"/>
</dbReference>
<accession>A0ABZ2YFZ9</accession>
<evidence type="ECO:0000259" key="4">
    <source>
        <dbReference type="Pfam" id="PF01212"/>
    </source>
</evidence>
<dbReference type="InterPro" id="IPR023603">
    <property type="entry name" value="Low_specificity_L-TA-like"/>
</dbReference>
<evidence type="ECO:0000256" key="2">
    <source>
        <dbReference type="ARBA" id="ARBA00006966"/>
    </source>
</evidence>
<evidence type="ECO:0000256" key="1">
    <source>
        <dbReference type="ARBA" id="ARBA00001933"/>
    </source>
</evidence>
<dbReference type="Pfam" id="PF01212">
    <property type="entry name" value="Beta_elim_lyase"/>
    <property type="match status" value="1"/>
</dbReference>
<dbReference type="EMBL" id="CP121689">
    <property type="protein sequence ID" value="WZL77263.1"/>
    <property type="molecule type" value="Genomic_DNA"/>
</dbReference>
<dbReference type="PANTHER" id="PTHR48097:SF9">
    <property type="entry name" value="L-THREONINE ALDOLASE"/>
    <property type="match status" value="1"/>
</dbReference>
<dbReference type="InterPro" id="IPR015424">
    <property type="entry name" value="PyrdxlP-dep_Trfase"/>
</dbReference>
<sequence>MLEAMVSARVGDDVYEDDPTVKELEALGAEMVGKEASLFVPSGTFGNQLAILTHTRRGDEVIVPESNHIVEHEVGAMAVISGVQLRTLRDDRGRVAIEDLERLYREEDIHHPRTGLICMENAHSSGSVVPLENLEEVYQFARSKGVPVHLDGARIFNAACHLRVGAPEIAQYADSVMFCLSKGLCAPVGSLLAGSKEFIKKARKMRKLMGGGMRQVGYLAAAGLVALKVMPQKLEEDHRKAQTLARQLSRVEGIEVFFDRLDINMVFFRVRRESFSDADFLQFLLQRGIKINPPMKGEYRLVTHYWISYPAIEHTASSIAEFMEKAQGGDGTKSL</sequence>
<comment type="cofactor">
    <cofactor evidence="1">
        <name>pyridoxal 5'-phosphate</name>
        <dbReference type="ChEBI" id="CHEBI:597326"/>
    </cofactor>
</comment>
<organism evidence="5 6">
    <name type="scientific">Thermatribacter velox</name>
    <dbReference type="NCBI Taxonomy" id="3039681"/>
    <lineage>
        <taxon>Bacteria</taxon>
        <taxon>Pseudomonadati</taxon>
        <taxon>Atribacterota</taxon>
        <taxon>Atribacteria</taxon>
        <taxon>Atribacterales</taxon>
        <taxon>Thermatribacteraceae</taxon>
        <taxon>Thermatribacter</taxon>
    </lineage>
</organism>
<keyword evidence="3" id="KW-0663">Pyridoxal phosphate</keyword>
<proteinExistence type="inferred from homology"/>
<evidence type="ECO:0000256" key="3">
    <source>
        <dbReference type="ARBA" id="ARBA00022898"/>
    </source>
</evidence>
<reference evidence="5 6" key="1">
    <citation type="submission" date="2023-03" db="EMBL/GenBank/DDBJ databases">
        <title>Novel Species.</title>
        <authorList>
            <person name="Ma S."/>
        </authorList>
    </citation>
    <scope>NUCLEOTIDE SEQUENCE [LARGE SCALE GENOMIC DNA]</scope>
    <source>
        <strain evidence="5 6">B11</strain>
    </source>
</reference>
<gene>
    <name evidence="5" type="ORF">QBE54_08530</name>
</gene>
<name>A0ABZ2YFZ9_9BACT</name>